<comment type="caution">
    <text evidence="1">The sequence shown here is derived from an EMBL/GenBank/DDBJ whole genome shotgun (WGS) entry which is preliminary data.</text>
</comment>
<keyword evidence="2" id="KW-1185">Reference proteome</keyword>
<dbReference type="GO" id="GO:0005829">
    <property type="term" value="C:cytosol"/>
    <property type="evidence" value="ECO:0007669"/>
    <property type="project" value="TreeGrafter"/>
</dbReference>
<dbReference type="GO" id="GO:0016791">
    <property type="term" value="F:phosphatase activity"/>
    <property type="evidence" value="ECO:0007669"/>
    <property type="project" value="TreeGrafter"/>
</dbReference>
<evidence type="ECO:0000313" key="1">
    <source>
        <dbReference type="EMBL" id="DBA04059.1"/>
    </source>
</evidence>
<dbReference type="CDD" id="cd07067">
    <property type="entry name" value="HP_PGM_like"/>
    <property type="match status" value="1"/>
</dbReference>
<accession>A0AAV2ZDI1</accession>
<gene>
    <name evidence="1" type="ORF">N0F65_009406</name>
</gene>
<organism evidence="1 2">
    <name type="scientific">Lagenidium giganteum</name>
    <dbReference type="NCBI Taxonomy" id="4803"/>
    <lineage>
        <taxon>Eukaryota</taxon>
        <taxon>Sar</taxon>
        <taxon>Stramenopiles</taxon>
        <taxon>Oomycota</taxon>
        <taxon>Peronosporomycetes</taxon>
        <taxon>Pythiales</taxon>
        <taxon>Pythiaceae</taxon>
    </lineage>
</organism>
<dbReference type="AlphaFoldDB" id="A0AAV2ZDI1"/>
<dbReference type="InterPro" id="IPR029033">
    <property type="entry name" value="His_PPase_superfam"/>
</dbReference>
<name>A0AAV2ZDI1_9STRA</name>
<dbReference type="PANTHER" id="PTHR48100">
    <property type="entry name" value="BROAD-SPECIFICITY PHOSPHATASE YOR283W-RELATED"/>
    <property type="match status" value="1"/>
</dbReference>
<sequence length="330" mass="38201">MWLELQDALESVWRKIQLFSVALLHLLFSSDKRWVQEKALEEEEQQQRKKTDAEVLPLNDDDDSDAPWKCTKVKQIVFIRHAESEWNVVFNRGLGLAMVFNLFRSLLREMLMLPTRDSIFIDAPLSRRGLRQAQRLYDHVNSKSYPHEDHLLAYLCSPLPSSVVVASNLRRAIDTARIASAARLELPGERIHVLSCLQEIGRNVDTLALSDAYAIEPIILSQALQLGKRQDELFNLSESHGNKAVRGCARQRLLTFTKWALCRQEDVVVVYGHSLWFKEFCREFMPSTTFHEAKERKMTNCGVAGCKLEERRCNGRTIYRIDPESFHFLR</sequence>
<dbReference type="EMBL" id="DAKRPA010000012">
    <property type="protein sequence ID" value="DBA04059.1"/>
    <property type="molecule type" value="Genomic_DNA"/>
</dbReference>
<dbReference type="InterPro" id="IPR013078">
    <property type="entry name" value="His_Pase_superF_clade-1"/>
</dbReference>
<dbReference type="SUPFAM" id="SSF53254">
    <property type="entry name" value="Phosphoglycerate mutase-like"/>
    <property type="match status" value="1"/>
</dbReference>
<protein>
    <submittedName>
        <fullName evidence="1">Uncharacterized protein</fullName>
    </submittedName>
</protein>
<proteinExistence type="predicted"/>
<evidence type="ECO:0000313" key="2">
    <source>
        <dbReference type="Proteomes" id="UP001146120"/>
    </source>
</evidence>
<dbReference type="SMART" id="SM00855">
    <property type="entry name" value="PGAM"/>
    <property type="match status" value="1"/>
</dbReference>
<dbReference type="Pfam" id="PF00300">
    <property type="entry name" value="His_Phos_1"/>
    <property type="match status" value="1"/>
</dbReference>
<dbReference type="Proteomes" id="UP001146120">
    <property type="component" value="Unassembled WGS sequence"/>
</dbReference>
<dbReference type="InterPro" id="IPR050275">
    <property type="entry name" value="PGM_Phosphatase"/>
</dbReference>
<reference evidence="1" key="2">
    <citation type="journal article" date="2023" name="Microbiol Resour">
        <title>Decontamination and Annotation of the Draft Genome Sequence of the Oomycete Lagenidium giganteum ARSEF 373.</title>
        <authorList>
            <person name="Morgan W.R."/>
            <person name="Tartar A."/>
        </authorList>
    </citation>
    <scope>NUCLEOTIDE SEQUENCE</scope>
    <source>
        <strain evidence="1">ARSEF 373</strain>
    </source>
</reference>
<dbReference type="PANTHER" id="PTHR48100:SF33">
    <property type="entry name" value="PEPTIDASE S54 RHOMBOID DOMAIN-CONTAINING PROTEIN"/>
    <property type="match status" value="1"/>
</dbReference>
<reference evidence="1" key="1">
    <citation type="submission" date="2022-11" db="EMBL/GenBank/DDBJ databases">
        <authorList>
            <person name="Morgan W.R."/>
            <person name="Tartar A."/>
        </authorList>
    </citation>
    <scope>NUCLEOTIDE SEQUENCE</scope>
    <source>
        <strain evidence="1">ARSEF 373</strain>
    </source>
</reference>
<dbReference type="Gene3D" id="3.40.50.1240">
    <property type="entry name" value="Phosphoglycerate mutase-like"/>
    <property type="match status" value="1"/>
</dbReference>